<reference evidence="1 2" key="1">
    <citation type="submission" date="2018-02" db="EMBL/GenBank/DDBJ databases">
        <title>Genome sequence of the basidiomycete white-rot fungus Phlebia centrifuga.</title>
        <authorList>
            <person name="Granchi Z."/>
            <person name="Peng M."/>
            <person name="de Vries R.P."/>
            <person name="Hilden K."/>
            <person name="Makela M.R."/>
            <person name="Grigoriev I."/>
            <person name="Riley R."/>
        </authorList>
    </citation>
    <scope>NUCLEOTIDE SEQUENCE [LARGE SCALE GENOMIC DNA]</scope>
    <source>
        <strain evidence="1 2">FBCC195</strain>
    </source>
</reference>
<evidence type="ECO:0000313" key="2">
    <source>
        <dbReference type="Proteomes" id="UP000186601"/>
    </source>
</evidence>
<protein>
    <submittedName>
        <fullName evidence="1">Uncharacterized protein</fullName>
    </submittedName>
</protein>
<dbReference type="EMBL" id="MLYV02000201">
    <property type="protein sequence ID" value="PSS32064.1"/>
    <property type="molecule type" value="Genomic_DNA"/>
</dbReference>
<evidence type="ECO:0000313" key="1">
    <source>
        <dbReference type="EMBL" id="PSS32064.1"/>
    </source>
</evidence>
<comment type="caution">
    <text evidence="1">The sequence shown here is derived from an EMBL/GenBank/DDBJ whole genome shotgun (WGS) entry which is preliminary data.</text>
</comment>
<proteinExistence type="predicted"/>
<dbReference type="Proteomes" id="UP000186601">
    <property type="component" value="Unassembled WGS sequence"/>
</dbReference>
<organism evidence="1 2">
    <name type="scientific">Hermanssonia centrifuga</name>
    <dbReference type="NCBI Taxonomy" id="98765"/>
    <lineage>
        <taxon>Eukaryota</taxon>
        <taxon>Fungi</taxon>
        <taxon>Dikarya</taxon>
        <taxon>Basidiomycota</taxon>
        <taxon>Agaricomycotina</taxon>
        <taxon>Agaricomycetes</taxon>
        <taxon>Polyporales</taxon>
        <taxon>Meruliaceae</taxon>
        <taxon>Hermanssonia</taxon>
    </lineage>
</organism>
<gene>
    <name evidence="1" type="ORF">PHLCEN_2v2171</name>
</gene>
<dbReference type="AlphaFoldDB" id="A0A2R6RPW0"/>
<accession>A0A2R6RPW0</accession>
<sequence length="54" mass="6127">MVLFRILQGVHRTKIGNEQTVGNSEQDAFAVARDDGLRQADSERTFKIIPRIVE</sequence>
<name>A0A2R6RPW0_9APHY</name>
<keyword evidence="2" id="KW-1185">Reference proteome</keyword>